<organism evidence="12 13">
    <name type="scientific">Barrientosiimonas humi</name>
    <dbReference type="NCBI Taxonomy" id="999931"/>
    <lineage>
        <taxon>Bacteria</taxon>
        <taxon>Bacillati</taxon>
        <taxon>Actinomycetota</taxon>
        <taxon>Actinomycetes</taxon>
        <taxon>Micrococcales</taxon>
        <taxon>Dermacoccaceae</taxon>
        <taxon>Barrientosiimonas</taxon>
    </lineage>
</organism>
<feature type="compositionally biased region" description="Basic residues" evidence="9">
    <location>
        <begin position="492"/>
        <end position="504"/>
    </location>
</feature>
<dbReference type="OrthoDB" id="9812433at2"/>
<dbReference type="PANTHER" id="PTHR32309">
    <property type="entry name" value="TYROSINE-PROTEIN KINASE"/>
    <property type="match status" value="1"/>
</dbReference>
<keyword evidence="4" id="KW-0547">Nucleotide-binding</keyword>
<dbReference type="AlphaFoldDB" id="A0A542XE74"/>
<accession>A0A542XE74</accession>
<dbReference type="GO" id="GO:0005524">
    <property type="term" value="F:ATP binding"/>
    <property type="evidence" value="ECO:0007669"/>
    <property type="project" value="UniProtKB-KW"/>
</dbReference>
<evidence type="ECO:0000256" key="7">
    <source>
        <dbReference type="ARBA" id="ARBA00023137"/>
    </source>
</evidence>
<dbReference type="Gene3D" id="3.40.50.300">
    <property type="entry name" value="P-loop containing nucleotide triphosphate hydrolases"/>
    <property type="match status" value="1"/>
</dbReference>
<evidence type="ECO:0000256" key="3">
    <source>
        <dbReference type="ARBA" id="ARBA00022679"/>
    </source>
</evidence>
<evidence type="ECO:0000256" key="2">
    <source>
        <dbReference type="ARBA" id="ARBA00011903"/>
    </source>
</evidence>
<dbReference type="CDD" id="cd05387">
    <property type="entry name" value="BY-kinase"/>
    <property type="match status" value="1"/>
</dbReference>
<keyword evidence="10" id="KW-1133">Transmembrane helix</keyword>
<dbReference type="InterPro" id="IPR050445">
    <property type="entry name" value="Bact_polysacc_biosynth/exp"/>
</dbReference>
<dbReference type="Proteomes" id="UP000318336">
    <property type="component" value="Unassembled WGS sequence"/>
</dbReference>
<feature type="transmembrane region" description="Helical" evidence="10">
    <location>
        <begin position="12"/>
        <end position="33"/>
    </location>
</feature>
<evidence type="ECO:0000259" key="11">
    <source>
        <dbReference type="Pfam" id="PF01656"/>
    </source>
</evidence>
<evidence type="ECO:0000313" key="12">
    <source>
        <dbReference type="EMBL" id="TQL34076.1"/>
    </source>
</evidence>
<protein>
    <recommendedName>
        <fullName evidence="2">non-specific protein-tyrosine kinase</fullName>
        <ecNumber evidence="2">2.7.10.2</ecNumber>
    </recommendedName>
</protein>
<dbReference type="EC" id="2.7.10.2" evidence="2"/>
<proteinExistence type="inferred from homology"/>
<dbReference type="NCBIfam" id="TIGR01007">
    <property type="entry name" value="eps_fam"/>
    <property type="match status" value="1"/>
</dbReference>
<dbReference type="GO" id="GO:0005886">
    <property type="term" value="C:plasma membrane"/>
    <property type="evidence" value="ECO:0007669"/>
    <property type="project" value="UniProtKB-ARBA"/>
</dbReference>
<gene>
    <name evidence="12" type="ORF">FB554_2234</name>
</gene>
<evidence type="ECO:0000256" key="6">
    <source>
        <dbReference type="ARBA" id="ARBA00022840"/>
    </source>
</evidence>
<keyword evidence="10" id="KW-0812">Transmembrane</keyword>
<dbReference type="GO" id="GO:0042802">
    <property type="term" value="F:identical protein binding"/>
    <property type="evidence" value="ECO:0007669"/>
    <property type="project" value="UniProtKB-ARBA"/>
</dbReference>
<dbReference type="InterPro" id="IPR027417">
    <property type="entry name" value="P-loop_NTPase"/>
</dbReference>
<dbReference type="InterPro" id="IPR002586">
    <property type="entry name" value="CobQ/CobB/MinD/ParA_Nub-bd_dom"/>
</dbReference>
<dbReference type="RefSeq" id="WP_142006087.1">
    <property type="nucleotide sequence ID" value="NZ_CAJTBP010000001.1"/>
</dbReference>
<dbReference type="FunFam" id="3.40.50.300:FF:000527">
    <property type="entry name" value="Tyrosine-protein kinase etk"/>
    <property type="match status" value="1"/>
</dbReference>
<keyword evidence="3" id="KW-0808">Transferase</keyword>
<feature type="domain" description="CobQ/CobB/MinD/ParA nucleotide binding" evidence="11">
    <location>
        <begin position="273"/>
        <end position="444"/>
    </location>
</feature>
<feature type="region of interest" description="Disordered" evidence="9">
    <location>
        <begin position="467"/>
        <end position="504"/>
    </location>
</feature>
<name>A0A542XE74_9MICO</name>
<comment type="catalytic activity">
    <reaction evidence="8">
        <text>L-tyrosyl-[protein] + ATP = O-phospho-L-tyrosyl-[protein] + ADP + H(+)</text>
        <dbReference type="Rhea" id="RHEA:10596"/>
        <dbReference type="Rhea" id="RHEA-COMP:10136"/>
        <dbReference type="Rhea" id="RHEA-COMP:20101"/>
        <dbReference type="ChEBI" id="CHEBI:15378"/>
        <dbReference type="ChEBI" id="CHEBI:30616"/>
        <dbReference type="ChEBI" id="CHEBI:46858"/>
        <dbReference type="ChEBI" id="CHEBI:61978"/>
        <dbReference type="ChEBI" id="CHEBI:456216"/>
        <dbReference type="EC" id="2.7.10.2"/>
    </reaction>
</comment>
<evidence type="ECO:0000256" key="8">
    <source>
        <dbReference type="ARBA" id="ARBA00051245"/>
    </source>
</evidence>
<evidence type="ECO:0000256" key="5">
    <source>
        <dbReference type="ARBA" id="ARBA00022777"/>
    </source>
</evidence>
<dbReference type="InterPro" id="IPR005702">
    <property type="entry name" value="Wzc-like_C"/>
</dbReference>
<keyword evidence="6" id="KW-0067">ATP-binding</keyword>
<dbReference type="EMBL" id="VFOK01000001">
    <property type="protein sequence ID" value="TQL34076.1"/>
    <property type="molecule type" value="Genomic_DNA"/>
</dbReference>
<dbReference type="Pfam" id="PF01656">
    <property type="entry name" value="CbiA"/>
    <property type="match status" value="1"/>
</dbReference>
<reference evidence="12 13" key="1">
    <citation type="submission" date="2019-06" db="EMBL/GenBank/DDBJ databases">
        <title>Sequencing the genomes of 1000 actinobacteria strains.</title>
        <authorList>
            <person name="Klenk H.-P."/>
        </authorList>
    </citation>
    <scope>NUCLEOTIDE SEQUENCE [LARGE SCALE GENOMIC DNA]</scope>
    <source>
        <strain evidence="12 13">DSM 24617</strain>
    </source>
</reference>
<keyword evidence="7" id="KW-0829">Tyrosine-protein kinase</keyword>
<evidence type="ECO:0000256" key="10">
    <source>
        <dbReference type="SAM" id="Phobius"/>
    </source>
</evidence>
<comment type="similarity">
    <text evidence="1">Belongs to the CpsD/CapB family.</text>
</comment>
<feature type="transmembrane region" description="Helical" evidence="10">
    <location>
        <begin position="182"/>
        <end position="202"/>
    </location>
</feature>
<comment type="caution">
    <text evidence="12">The sequence shown here is derived from an EMBL/GenBank/DDBJ whole genome shotgun (WGS) entry which is preliminary data.</text>
</comment>
<sequence length="504" mass="53139">MTILDLIRLLRRSWLSVAVGLMIGLILAAAYTLTRPTTYVAESRGVVVAGSTISVGDTMSGDTVTVSRASMYASLVNTSAVAQRADRTLASQGITRDGTVTATASEGSPFINVTAQAPTARDAQALANATLSALRVEALRLETFGRTQGRETSEEQMRGMTSINVLAYEPAALPSSPVRPGVIRNLILGGLAGAILGGLIAFGRRALDARIRSQEQVELLTGKAVLGVVPETKSLKVRKGQASKRVSGAAGEALRQLRTNLRFVSVDAPPRSVVVTSPAPGDGKSTIAAQLARLMAVAGQPVVLIDCDLRRPTQGDQFNVDSGVGVTQVLAGDVPLEEALVESGTRGLQILPAGRIPPNPSELVGSNAMHRLIERLAADHMVIIDAPPVLAVTDGALLSAAADGTILVTRLGRTHRAALEQSTKLLDQTKARLLGVVLNAASKRSLTDSAYSYTGYTGYYKDYYAAAEPEQQSPERSRADDVEDAEPTSSRAARKRRRSKNTVG</sequence>
<dbReference type="SUPFAM" id="SSF52540">
    <property type="entry name" value="P-loop containing nucleoside triphosphate hydrolases"/>
    <property type="match status" value="1"/>
</dbReference>
<keyword evidence="5" id="KW-0418">Kinase</keyword>
<evidence type="ECO:0000256" key="4">
    <source>
        <dbReference type="ARBA" id="ARBA00022741"/>
    </source>
</evidence>
<keyword evidence="10" id="KW-0472">Membrane</keyword>
<evidence type="ECO:0000256" key="1">
    <source>
        <dbReference type="ARBA" id="ARBA00007316"/>
    </source>
</evidence>
<dbReference type="GO" id="GO:0004715">
    <property type="term" value="F:non-membrane spanning protein tyrosine kinase activity"/>
    <property type="evidence" value="ECO:0007669"/>
    <property type="project" value="UniProtKB-EC"/>
</dbReference>
<evidence type="ECO:0000256" key="9">
    <source>
        <dbReference type="SAM" id="MobiDB-lite"/>
    </source>
</evidence>
<evidence type="ECO:0000313" key="13">
    <source>
        <dbReference type="Proteomes" id="UP000318336"/>
    </source>
</evidence>
<keyword evidence="13" id="KW-1185">Reference proteome</keyword>
<dbReference type="PANTHER" id="PTHR32309:SF13">
    <property type="entry name" value="FERRIC ENTEROBACTIN TRANSPORT PROTEIN FEPE"/>
    <property type="match status" value="1"/>
</dbReference>